<dbReference type="Proteomes" id="UP000281084">
    <property type="component" value="Unassembled WGS sequence"/>
</dbReference>
<keyword evidence="1" id="KW-0812">Transmembrane</keyword>
<dbReference type="AlphaFoldDB" id="A0A3A8G448"/>
<evidence type="ECO:0000313" key="5">
    <source>
        <dbReference type="Proteomes" id="UP000281084"/>
    </source>
</evidence>
<reference evidence="3 4" key="1">
    <citation type="submission" date="2018-09" db="EMBL/GenBank/DDBJ databases">
        <title>The draft genome of Acinetobacter sp. strains.</title>
        <authorList>
            <person name="Qin J."/>
            <person name="Feng Y."/>
            <person name="Zong Z."/>
        </authorList>
    </citation>
    <scope>NUCLEOTIDE SEQUENCE [LARGE SCALE GENOMIC DNA]</scope>
    <source>
        <strain evidence="3 4">WCHAc060003</strain>
    </source>
</reference>
<evidence type="ECO:0000313" key="2">
    <source>
        <dbReference type="EMBL" id="RKG53912.1"/>
    </source>
</evidence>
<evidence type="ECO:0000256" key="1">
    <source>
        <dbReference type="SAM" id="Phobius"/>
    </source>
</evidence>
<keyword evidence="1" id="KW-1133">Transmembrane helix</keyword>
<evidence type="ECO:0000313" key="4">
    <source>
        <dbReference type="Proteomes" id="UP000267166"/>
    </source>
</evidence>
<dbReference type="InterPro" id="IPR025695">
    <property type="entry name" value="DoxX-like"/>
</dbReference>
<feature type="transmembrane region" description="Helical" evidence="1">
    <location>
        <begin position="107"/>
        <end position="124"/>
    </location>
</feature>
<sequence>MTKLHRHILLGIHATLATLWIYQGLVPKILVQAPDELRIWALQGVTADHAVILMQMSGCAEIIFGLLFFILRKSLCLHALNLLAMLLLSGLIVWLDPSYFLQAFNPFVMNLAMATLSMIAIALIQDAKNTDLNR</sequence>
<feature type="transmembrane region" description="Helical" evidence="1">
    <location>
        <begin position="7"/>
        <end position="30"/>
    </location>
</feature>
<dbReference type="EMBL" id="RAXZ01000005">
    <property type="protein sequence ID" value="RKG53912.1"/>
    <property type="molecule type" value="Genomic_DNA"/>
</dbReference>
<evidence type="ECO:0008006" key="6">
    <source>
        <dbReference type="Google" id="ProtNLM"/>
    </source>
</evidence>
<dbReference type="EMBL" id="RCHD01000002">
    <property type="protein sequence ID" value="RLL38840.1"/>
    <property type="molecule type" value="Genomic_DNA"/>
</dbReference>
<gene>
    <name evidence="2" type="ORF">D7V64_05750</name>
    <name evidence="3" type="ORF">D9K80_01505</name>
</gene>
<organism evidence="2 5">
    <name type="scientific">Acinetobacter cumulans</name>
    <dbReference type="NCBI Taxonomy" id="2136182"/>
    <lineage>
        <taxon>Bacteria</taxon>
        <taxon>Pseudomonadati</taxon>
        <taxon>Pseudomonadota</taxon>
        <taxon>Gammaproteobacteria</taxon>
        <taxon>Moraxellales</taxon>
        <taxon>Moraxellaceae</taxon>
        <taxon>Acinetobacter</taxon>
    </lineage>
</organism>
<keyword evidence="1" id="KW-0472">Membrane</keyword>
<dbReference type="Proteomes" id="UP000267166">
    <property type="component" value="Unassembled WGS sequence"/>
</dbReference>
<proteinExistence type="predicted"/>
<protein>
    <recommendedName>
        <fullName evidence="6">DoxX-like family protein</fullName>
    </recommendedName>
</protein>
<feature type="transmembrane region" description="Helical" evidence="1">
    <location>
        <begin position="78"/>
        <end position="95"/>
    </location>
</feature>
<evidence type="ECO:0000313" key="3">
    <source>
        <dbReference type="EMBL" id="RLL38840.1"/>
    </source>
</evidence>
<reference evidence="2 5" key="2">
    <citation type="submission" date="2018-09" db="EMBL/GenBank/DDBJ databases">
        <title>The draft genome of Acinetobacter spp. strains.</title>
        <authorList>
            <person name="Qin J."/>
            <person name="Feng Y."/>
            <person name="Zong Z."/>
        </authorList>
    </citation>
    <scope>NUCLEOTIDE SEQUENCE [LARGE SCALE GENOMIC DNA]</scope>
    <source>
        <strain evidence="2 5">WCHAc060002</strain>
    </source>
</reference>
<feature type="transmembrane region" description="Helical" evidence="1">
    <location>
        <begin position="50"/>
        <end position="71"/>
    </location>
</feature>
<comment type="caution">
    <text evidence="2">The sequence shown here is derived from an EMBL/GenBank/DDBJ whole genome shotgun (WGS) entry which is preliminary data.</text>
</comment>
<name>A0A3A8G448_9GAMM</name>
<accession>A0A498D0D5</accession>
<accession>A0A3A8G448</accession>
<dbReference type="Pfam" id="PF13781">
    <property type="entry name" value="DoxX_3"/>
    <property type="match status" value="1"/>
</dbReference>
<dbReference type="RefSeq" id="WP_117006838.1">
    <property type="nucleotide sequence ID" value="NZ_RAXZ01000005.1"/>
</dbReference>